<proteinExistence type="inferred from homology"/>
<dbReference type="CDD" id="cd02961">
    <property type="entry name" value="PDI_a_family"/>
    <property type="match status" value="1"/>
</dbReference>
<evidence type="ECO:0000259" key="3">
    <source>
        <dbReference type="PROSITE" id="PS51352"/>
    </source>
</evidence>
<reference evidence="4 5" key="1">
    <citation type="journal article" date="2024" name="Science">
        <title>Giant polyketide synthase enzymes in the biosynthesis of giant marine polyether toxins.</title>
        <authorList>
            <person name="Fallon T.R."/>
            <person name="Shende V.V."/>
            <person name="Wierzbicki I.H."/>
            <person name="Pendleton A.L."/>
            <person name="Watervoot N.F."/>
            <person name="Auber R.P."/>
            <person name="Gonzalez D.J."/>
            <person name="Wisecaver J.H."/>
            <person name="Moore B.S."/>
        </authorList>
    </citation>
    <scope>NUCLEOTIDE SEQUENCE [LARGE SCALE GENOMIC DNA]</scope>
    <source>
        <strain evidence="4 5">12B1</strain>
    </source>
</reference>
<gene>
    <name evidence="4" type="ORF">AB1Y20_023720</name>
</gene>
<dbReference type="Pfam" id="PF13848">
    <property type="entry name" value="Thioredoxin_6"/>
    <property type="match status" value="1"/>
</dbReference>
<dbReference type="PANTHER" id="PTHR18929">
    <property type="entry name" value="PROTEIN DISULFIDE ISOMERASE"/>
    <property type="match status" value="1"/>
</dbReference>
<feature type="signal peptide" evidence="2">
    <location>
        <begin position="1"/>
        <end position="36"/>
    </location>
</feature>
<accession>A0AB34JF43</accession>
<dbReference type="CDD" id="cd02995">
    <property type="entry name" value="PDI_a_PDI_a'_C"/>
    <property type="match status" value="1"/>
</dbReference>
<dbReference type="GO" id="GO:0006457">
    <property type="term" value="P:protein folding"/>
    <property type="evidence" value="ECO:0007669"/>
    <property type="project" value="TreeGrafter"/>
</dbReference>
<evidence type="ECO:0000256" key="2">
    <source>
        <dbReference type="SAM" id="SignalP"/>
    </source>
</evidence>
<comment type="similarity">
    <text evidence="1">Belongs to the protein disulfide isomerase family.</text>
</comment>
<dbReference type="GO" id="GO:0005783">
    <property type="term" value="C:endoplasmic reticulum"/>
    <property type="evidence" value="ECO:0007669"/>
    <property type="project" value="TreeGrafter"/>
</dbReference>
<dbReference type="CDD" id="cd02982">
    <property type="entry name" value="PDI_b'_family"/>
    <property type="match status" value="1"/>
</dbReference>
<dbReference type="InterPro" id="IPR036249">
    <property type="entry name" value="Thioredoxin-like_sf"/>
</dbReference>
<sequence>MPRLAALPLRSPSPRLRLLPAAASLALLALSAPAHAAPGPPVTQLDDDSFPAFSSSHAAFVALVYAPWCGHSRALLPAFEQAAANLAPQLPFVALDGTQSEATASALDVKAYPTLLFLRRGATPREYSGDRTAAAIGAWAAASLRPAVERPATPAAALAFAAAHPRAFLLVAPAGGEEEEAFLAAAPAAAWPCAIAATHPSGGDAPALLAYGGGALAATLRPPLSVGRVERFLRVEALPLVVAYAAETEEALFQAEAPFHLLVFHEADAAPLVPALEDAARQLRGEVVVATVDVHRHAEAAEYFDATGKGSLSLPVAMVYSLANATKFACRELSTDGLVSFVRRVQQGEVEEHLRSGEERESAQAAGVVELVGTSFKRVVFDESKDVFVQFYSPACGHCRKLAPVYAQLAHKLAADDELVVAQIDATVNDVPGFIPEGFPTLIFYPKANKKGVEYDGSRDLLDMEQFIADVRAGREHIGGLPDDGQIELEGAGAKVEL</sequence>
<protein>
    <recommendedName>
        <fullName evidence="3">Thioredoxin domain-containing protein</fullName>
    </recommendedName>
</protein>
<keyword evidence="5" id="KW-1185">Reference proteome</keyword>
<dbReference type="GO" id="GO:0003756">
    <property type="term" value="F:protein disulfide isomerase activity"/>
    <property type="evidence" value="ECO:0007669"/>
    <property type="project" value="TreeGrafter"/>
</dbReference>
<name>A0AB34JF43_PRYPA</name>
<dbReference type="SUPFAM" id="SSF52833">
    <property type="entry name" value="Thioredoxin-like"/>
    <property type="match status" value="3"/>
</dbReference>
<organism evidence="4 5">
    <name type="scientific">Prymnesium parvum</name>
    <name type="common">Toxic golden alga</name>
    <dbReference type="NCBI Taxonomy" id="97485"/>
    <lineage>
        <taxon>Eukaryota</taxon>
        <taxon>Haptista</taxon>
        <taxon>Haptophyta</taxon>
        <taxon>Prymnesiophyceae</taxon>
        <taxon>Prymnesiales</taxon>
        <taxon>Prymnesiaceae</taxon>
        <taxon>Prymnesium</taxon>
    </lineage>
</organism>
<dbReference type="Proteomes" id="UP001515480">
    <property type="component" value="Unassembled WGS sequence"/>
</dbReference>
<dbReference type="PANTHER" id="PTHR18929:SF240">
    <property type="entry name" value="PROTEIN DISULFIDE-ISOMERASE"/>
    <property type="match status" value="1"/>
</dbReference>
<feature type="domain" description="Thioredoxin" evidence="3">
    <location>
        <begin position="21"/>
        <end position="145"/>
    </location>
</feature>
<feature type="chain" id="PRO_5044263668" description="Thioredoxin domain-containing protein" evidence="2">
    <location>
        <begin position="37"/>
        <end position="498"/>
    </location>
</feature>
<dbReference type="AlphaFoldDB" id="A0AB34JF43"/>
<dbReference type="PROSITE" id="PS51352">
    <property type="entry name" value="THIOREDOXIN_2"/>
    <property type="match status" value="2"/>
</dbReference>
<dbReference type="EMBL" id="JBGBPQ010000009">
    <property type="protein sequence ID" value="KAL1520250.1"/>
    <property type="molecule type" value="Genomic_DNA"/>
</dbReference>
<evidence type="ECO:0000313" key="4">
    <source>
        <dbReference type="EMBL" id="KAL1520250.1"/>
    </source>
</evidence>
<keyword evidence="2" id="KW-0732">Signal</keyword>
<dbReference type="InterPro" id="IPR013766">
    <property type="entry name" value="Thioredoxin_domain"/>
</dbReference>
<evidence type="ECO:0000313" key="5">
    <source>
        <dbReference type="Proteomes" id="UP001515480"/>
    </source>
</evidence>
<dbReference type="Gene3D" id="3.40.30.10">
    <property type="entry name" value="Glutaredoxin"/>
    <property type="match status" value="3"/>
</dbReference>
<comment type="caution">
    <text evidence="4">The sequence shown here is derived from an EMBL/GenBank/DDBJ whole genome shotgun (WGS) entry which is preliminary data.</text>
</comment>
<evidence type="ECO:0000256" key="1">
    <source>
        <dbReference type="ARBA" id="ARBA00006347"/>
    </source>
</evidence>
<dbReference type="GO" id="GO:0034976">
    <property type="term" value="P:response to endoplasmic reticulum stress"/>
    <property type="evidence" value="ECO:0007669"/>
    <property type="project" value="TreeGrafter"/>
</dbReference>
<dbReference type="Pfam" id="PF00085">
    <property type="entry name" value="Thioredoxin"/>
    <property type="match status" value="2"/>
</dbReference>
<feature type="domain" description="Thioredoxin" evidence="3">
    <location>
        <begin position="354"/>
        <end position="473"/>
    </location>
</feature>